<reference evidence="1 2" key="1">
    <citation type="submission" date="2019-01" db="EMBL/GenBank/DDBJ databases">
        <authorList>
            <person name="Sayadi A."/>
        </authorList>
    </citation>
    <scope>NUCLEOTIDE SEQUENCE [LARGE SCALE GENOMIC DNA]</scope>
</reference>
<dbReference type="OrthoDB" id="9895503at2759"/>
<proteinExistence type="predicted"/>
<protein>
    <submittedName>
        <fullName evidence="1">Uncharacterized protein</fullName>
    </submittedName>
</protein>
<dbReference type="AlphaFoldDB" id="A0A653BG71"/>
<accession>A0A653BG71</accession>
<dbReference type="EMBL" id="CAACVG010000745">
    <property type="protein sequence ID" value="VEN34483.1"/>
    <property type="molecule type" value="Genomic_DNA"/>
</dbReference>
<keyword evidence="2" id="KW-1185">Reference proteome</keyword>
<name>A0A653BG71_CALMS</name>
<dbReference type="Proteomes" id="UP000410492">
    <property type="component" value="Unassembled WGS sequence"/>
</dbReference>
<evidence type="ECO:0000313" key="1">
    <source>
        <dbReference type="EMBL" id="VEN34483.1"/>
    </source>
</evidence>
<gene>
    <name evidence="1" type="ORF">CALMAC_LOCUS663</name>
</gene>
<evidence type="ECO:0000313" key="2">
    <source>
        <dbReference type="Proteomes" id="UP000410492"/>
    </source>
</evidence>
<sequence length="80" mass="9267">MKHIDYYENMGIFTTFKELKAHQILHVFNEMVNNPAYPGSPFTDMVDNELMKSETIETTMADANLEKSLHDDVEEKLDVT</sequence>
<organism evidence="1 2">
    <name type="scientific">Callosobruchus maculatus</name>
    <name type="common">Southern cowpea weevil</name>
    <name type="synonym">Pulse bruchid</name>
    <dbReference type="NCBI Taxonomy" id="64391"/>
    <lineage>
        <taxon>Eukaryota</taxon>
        <taxon>Metazoa</taxon>
        <taxon>Ecdysozoa</taxon>
        <taxon>Arthropoda</taxon>
        <taxon>Hexapoda</taxon>
        <taxon>Insecta</taxon>
        <taxon>Pterygota</taxon>
        <taxon>Neoptera</taxon>
        <taxon>Endopterygota</taxon>
        <taxon>Coleoptera</taxon>
        <taxon>Polyphaga</taxon>
        <taxon>Cucujiformia</taxon>
        <taxon>Chrysomeloidea</taxon>
        <taxon>Chrysomelidae</taxon>
        <taxon>Bruchinae</taxon>
        <taxon>Bruchini</taxon>
        <taxon>Callosobruchus</taxon>
    </lineage>
</organism>